<feature type="compositionally biased region" description="Polar residues" evidence="1">
    <location>
        <begin position="1"/>
        <end position="17"/>
    </location>
</feature>
<dbReference type="SMART" id="SM00222">
    <property type="entry name" value="Sec7"/>
    <property type="match status" value="1"/>
</dbReference>
<dbReference type="Proteomes" id="UP000790347">
    <property type="component" value="Unassembled WGS sequence"/>
</dbReference>
<feature type="domain" description="SEC7" evidence="2">
    <location>
        <begin position="101"/>
        <end position="278"/>
    </location>
</feature>
<evidence type="ECO:0000256" key="1">
    <source>
        <dbReference type="SAM" id="MobiDB-lite"/>
    </source>
</evidence>
<dbReference type="InterPro" id="IPR036047">
    <property type="entry name" value="F-box-like_dom_sf"/>
</dbReference>
<evidence type="ECO:0000259" key="2">
    <source>
        <dbReference type="PROSITE" id="PS50190"/>
    </source>
</evidence>
<protein>
    <submittedName>
        <fullName evidence="3">F-box only protein 8</fullName>
    </submittedName>
</protein>
<organism evidence="3 4">
    <name type="scientific">Dermatophagoides farinae</name>
    <name type="common">American house dust mite</name>
    <dbReference type="NCBI Taxonomy" id="6954"/>
    <lineage>
        <taxon>Eukaryota</taxon>
        <taxon>Metazoa</taxon>
        <taxon>Ecdysozoa</taxon>
        <taxon>Arthropoda</taxon>
        <taxon>Chelicerata</taxon>
        <taxon>Arachnida</taxon>
        <taxon>Acari</taxon>
        <taxon>Acariformes</taxon>
        <taxon>Sarcoptiformes</taxon>
        <taxon>Astigmata</taxon>
        <taxon>Psoroptidia</taxon>
        <taxon>Analgoidea</taxon>
        <taxon>Pyroglyphidae</taxon>
        <taxon>Dermatophagoidinae</taxon>
        <taxon>Dermatophagoides</taxon>
    </lineage>
</organism>
<name>A0A922LCX7_DERFA</name>
<dbReference type="Gene3D" id="1.20.1280.50">
    <property type="match status" value="1"/>
</dbReference>
<dbReference type="GO" id="GO:0032012">
    <property type="term" value="P:regulation of ARF protein signal transduction"/>
    <property type="evidence" value="ECO:0007669"/>
    <property type="project" value="InterPro"/>
</dbReference>
<keyword evidence="4" id="KW-1185">Reference proteome</keyword>
<dbReference type="PROSITE" id="PS50190">
    <property type="entry name" value="SEC7"/>
    <property type="match status" value="1"/>
</dbReference>
<dbReference type="Pfam" id="PF01369">
    <property type="entry name" value="Sec7"/>
    <property type="match status" value="1"/>
</dbReference>
<dbReference type="Gene3D" id="1.10.1000.11">
    <property type="entry name" value="Arf Nucleotide-binding Site Opener,domain 2"/>
    <property type="match status" value="1"/>
</dbReference>
<reference evidence="3" key="1">
    <citation type="submission" date="2013-05" db="EMBL/GenBank/DDBJ databases">
        <authorList>
            <person name="Yim A.K.Y."/>
            <person name="Chan T.F."/>
            <person name="Ji K.M."/>
            <person name="Liu X.Y."/>
            <person name="Zhou J.W."/>
            <person name="Li R.Q."/>
            <person name="Yang K.Y."/>
            <person name="Li J."/>
            <person name="Li M."/>
            <person name="Law P.T.W."/>
            <person name="Wu Y.L."/>
            <person name="Cai Z.L."/>
            <person name="Qin H."/>
            <person name="Bao Y."/>
            <person name="Leung R.K.K."/>
            <person name="Ng P.K.S."/>
            <person name="Zou J."/>
            <person name="Zhong X.J."/>
            <person name="Ran P.X."/>
            <person name="Zhong N.S."/>
            <person name="Liu Z.G."/>
            <person name="Tsui S.K.W."/>
        </authorList>
    </citation>
    <scope>NUCLEOTIDE SEQUENCE</scope>
    <source>
        <strain evidence="3">Derf</strain>
        <tissue evidence="3">Whole organism</tissue>
    </source>
</reference>
<dbReference type="InterPro" id="IPR023394">
    <property type="entry name" value="Sec7_C_sf"/>
</dbReference>
<dbReference type="PANTHER" id="PTHR10663">
    <property type="entry name" value="GUANYL-NUCLEOTIDE EXCHANGE FACTOR"/>
    <property type="match status" value="1"/>
</dbReference>
<dbReference type="InterPro" id="IPR048003">
    <property type="entry name" value="FBXO8_F-box"/>
</dbReference>
<evidence type="ECO:0000313" key="3">
    <source>
        <dbReference type="EMBL" id="KAH9527245.1"/>
    </source>
</evidence>
<evidence type="ECO:0000313" key="4">
    <source>
        <dbReference type="Proteomes" id="UP000790347"/>
    </source>
</evidence>
<dbReference type="InterPro" id="IPR035999">
    <property type="entry name" value="Sec7_dom_sf"/>
</dbReference>
<dbReference type="SUPFAM" id="SSF48425">
    <property type="entry name" value="Sec7 domain"/>
    <property type="match status" value="1"/>
</dbReference>
<dbReference type="AlphaFoldDB" id="A0A922LCX7"/>
<sequence>MGQTLRSISNSFNNHTSTKNENHHELDKLPDLASWPPELSLNVLKNLNATELCLAACVWNELGRDDLLWQSLCHSEWPYTSIYFRKEKPLNFSYHKLYLTLDEATVTFNADCHLGMNYFFKNNLIEDDPGEIAKLFFRAKPLDRTQIRRYIQSDLDVLDHLINLFDFSNQTLSDALRHYFSVLEVPSRYDHYLHKIVEKFAFRYVQCNQPITSNRPIIHTSETIYVLCFSLIMLSADLYNPQIKNKMSKREFIRNVRRALRVQDDEFYGHLYDDVYLRGHIAHGGHDHNHMVQKSSSLSLGHSFENIHPYHHHHHHHHHHQQQQQQHQQPRFHMIH</sequence>
<dbReference type="CDD" id="cd22088">
    <property type="entry name" value="F-box_FBXO8"/>
    <property type="match status" value="1"/>
</dbReference>
<dbReference type="GO" id="GO:0005085">
    <property type="term" value="F:guanyl-nucleotide exchange factor activity"/>
    <property type="evidence" value="ECO:0007669"/>
    <property type="project" value="InterPro"/>
</dbReference>
<dbReference type="InterPro" id="IPR000904">
    <property type="entry name" value="Sec7_dom"/>
</dbReference>
<dbReference type="Gene3D" id="1.10.220.20">
    <property type="match status" value="1"/>
</dbReference>
<gene>
    <name evidence="3" type="primary">FBXO8</name>
    <name evidence="3" type="ORF">DERF_001276</name>
</gene>
<dbReference type="EMBL" id="ASGP02000001">
    <property type="protein sequence ID" value="KAH9527245.1"/>
    <property type="molecule type" value="Genomic_DNA"/>
</dbReference>
<accession>A0A922LCX7</accession>
<proteinExistence type="predicted"/>
<feature type="region of interest" description="Disordered" evidence="1">
    <location>
        <begin position="1"/>
        <end position="23"/>
    </location>
</feature>
<dbReference type="PANTHER" id="PTHR10663:SF372">
    <property type="entry name" value="F-BOX ONLY PROTEIN 8"/>
    <property type="match status" value="1"/>
</dbReference>
<feature type="compositionally biased region" description="Basic residues" evidence="1">
    <location>
        <begin position="311"/>
        <end position="321"/>
    </location>
</feature>
<reference evidence="3" key="2">
    <citation type="journal article" date="2022" name="Res Sq">
        <title>Comparative Genomics Reveals Insights into the Divergent Evolution of Astigmatic Mites and Household Pest Adaptations.</title>
        <authorList>
            <person name="Xiong Q."/>
            <person name="Wan A.T.-Y."/>
            <person name="Liu X.-Y."/>
            <person name="Fung C.S.-H."/>
            <person name="Xiao X."/>
            <person name="Malainual N."/>
            <person name="Hou J."/>
            <person name="Wang L."/>
            <person name="Wang M."/>
            <person name="Yang K."/>
            <person name="Cui Y."/>
            <person name="Leung E."/>
            <person name="Nong W."/>
            <person name="Shin S.-K."/>
            <person name="Au S."/>
            <person name="Jeong K.Y."/>
            <person name="Chew F.T."/>
            <person name="Hui J."/>
            <person name="Leung T.F."/>
            <person name="Tungtrongchitr A."/>
            <person name="Zhong N."/>
            <person name="Liu Z."/>
            <person name="Tsui S."/>
        </authorList>
    </citation>
    <scope>NUCLEOTIDE SEQUENCE</scope>
    <source>
        <strain evidence="3">Derf</strain>
        <tissue evidence="3">Whole organism</tissue>
    </source>
</reference>
<feature type="region of interest" description="Disordered" evidence="1">
    <location>
        <begin position="311"/>
        <end position="336"/>
    </location>
</feature>
<dbReference type="SUPFAM" id="SSF81383">
    <property type="entry name" value="F-box domain"/>
    <property type="match status" value="1"/>
</dbReference>
<comment type="caution">
    <text evidence="3">The sequence shown here is derived from an EMBL/GenBank/DDBJ whole genome shotgun (WGS) entry which is preliminary data.</text>
</comment>